<evidence type="ECO:0000313" key="3">
    <source>
        <dbReference type="Proteomes" id="UP000184188"/>
    </source>
</evidence>
<proteinExistence type="predicted"/>
<feature type="compositionally biased region" description="Acidic residues" evidence="1">
    <location>
        <begin position="416"/>
        <end position="427"/>
    </location>
</feature>
<sequence length="447" mass="49236">MKSTKPNGHGSLYKEVRFSPTATPVRRAQSVSTSNPLRSEKRWNFQGTGTTVETTDALSILEESRRLQESREVHFQNERALFAREKALWEGERRLLLGKIQELEVLLGDARAGQQQQQQQGGDTDTDRDRGWDRGRRMHFQPWTGLGGSKPTRVFQGVEELGKHAISIQQSRQMLGTGSLDDHHPPSLDAAVPVPIEKLDSKLDGITLKSTALPPEVVARVMTPPSPVLLDNDNHHRPTSSSPSSLSSPPSSTSACKPAADAKHWNHSSSHSKLRLSDLGPPQENLVRDAGHTPMAIIDEAEIEAMSLSQPATQSSSSCCPLDEAEDEEHPIAPVTTQVRQPREQADSYFPDVLEAENEDEEEEQQQDPALTGPLSLLNDEKHDRSFLQELDHRLLDQARRILATSSDSPERDGGDADDASDQGEPEPELKFKNATNFGTAFGLSNG</sequence>
<organism evidence="2 3">
    <name type="scientific">Penicilliopsis zonata CBS 506.65</name>
    <dbReference type="NCBI Taxonomy" id="1073090"/>
    <lineage>
        <taxon>Eukaryota</taxon>
        <taxon>Fungi</taxon>
        <taxon>Dikarya</taxon>
        <taxon>Ascomycota</taxon>
        <taxon>Pezizomycotina</taxon>
        <taxon>Eurotiomycetes</taxon>
        <taxon>Eurotiomycetidae</taxon>
        <taxon>Eurotiales</taxon>
        <taxon>Aspergillaceae</taxon>
        <taxon>Penicilliopsis</taxon>
    </lineage>
</organism>
<dbReference type="OrthoDB" id="5427699at2759"/>
<dbReference type="AlphaFoldDB" id="A0A1L9SMM7"/>
<accession>A0A1L9SMM7</accession>
<keyword evidence="3" id="KW-1185">Reference proteome</keyword>
<dbReference type="EMBL" id="KV878339">
    <property type="protein sequence ID" value="OJJ48287.1"/>
    <property type="molecule type" value="Genomic_DNA"/>
</dbReference>
<dbReference type="VEuPathDB" id="FungiDB:ASPZODRAFT_62407"/>
<feature type="compositionally biased region" description="Basic and acidic residues" evidence="1">
    <location>
        <begin position="125"/>
        <end position="134"/>
    </location>
</feature>
<gene>
    <name evidence="2" type="ORF">ASPZODRAFT_62407</name>
</gene>
<evidence type="ECO:0000256" key="1">
    <source>
        <dbReference type="SAM" id="MobiDB-lite"/>
    </source>
</evidence>
<feature type="compositionally biased region" description="Low complexity" evidence="1">
    <location>
        <begin position="307"/>
        <end position="321"/>
    </location>
</feature>
<dbReference type="GeneID" id="34615537"/>
<feature type="region of interest" description="Disordered" evidence="1">
    <location>
        <begin position="225"/>
        <end position="288"/>
    </location>
</feature>
<feature type="compositionally biased region" description="Acidic residues" evidence="1">
    <location>
        <begin position="354"/>
        <end position="366"/>
    </location>
</feature>
<protein>
    <submittedName>
        <fullName evidence="2">Uncharacterized protein</fullName>
    </submittedName>
</protein>
<evidence type="ECO:0000313" key="2">
    <source>
        <dbReference type="EMBL" id="OJJ48287.1"/>
    </source>
</evidence>
<name>A0A1L9SMM7_9EURO</name>
<feature type="region of interest" description="Disordered" evidence="1">
    <location>
        <begin position="401"/>
        <end position="447"/>
    </location>
</feature>
<feature type="region of interest" description="Disordered" evidence="1">
    <location>
        <begin position="307"/>
        <end position="326"/>
    </location>
</feature>
<feature type="region of interest" description="Disordered" evidence="1">
    <location>
        <begin position="22"/>
        <end position="41"/>
    </location>
</feature>
<feature type="compositionally biased region" description="Low complexity" evidence="1">
    <location>
        <begin position="239"/>
        <end position="254"/>
    </location>
</feature>
<feature type="region of interest" description="Disordered" evidence="1">
    <location>
        <begin position="333"/>
        <end position="383"/>
    </location>
</feature>
<feature type="compositionally biased region" description="Polar residues" evidence="1">
    <location>
        <begin position="434"/>
        <end position="447"/>
    </location>
</feature>
<feature type="compositionally biased region" description="Low complexity" evidence="1">
    <location>
        <begin position="111"/>
        <end position="123"/>
    </location>
</feature>
<reference evidence="3" key="1">
    <citation type="journal article" date="2017" name="Genome Biol.">
        <title>Comparative genomics reveals high biological diversity and specific adaptations in the industrially and medically important fungal genus Aspergillus.</title>
        <authorList>
            <person name="de Vries R.P."/>
            <person name="Riley R."/>
            <person name="Wiebenga A."/>
            <person name="Aguilar-Osorio G."/>
            <person name="Amillis S."/>
            <person name="Uchima C.A."/>
            <person name="Anderluh G."/>
            <person name="Asadollahi M."/>
            <person name="Askin M."/>
            <person name="Barry K."/>
            <person name="Battaglia E."/>
            <person name="Bayram O."/>
            <person name="Benocci T."/>
            <person name="Braus-Stromeyer S.A."/>
            <person name="Caldana C."/>
            <person name="Canovas D."/>
            <person name="Cerqueira G.C."/>
            <person name="Chen F."/>
            <person name="Chen W."/>
            <person name="Choi C."/>
            <person name="Clum A."/>
            <person name="Dos Santos R.A."/>
            <person name="Damasio A.R."/>
            <person name="Diallinas G."/>
            <person name="Emri T."/>
            <person name="Fekete E."/>
            <person name="Flipphi M."/>
            <person name="Freyberg S."/>
            <person name="Gallo A."/>
            <person name="Gournas C."/>
            <person name="Habgood R."/>
            <person name="Hainaut M."/>
            <person name="Harispe M.L."/>
            <person name="Henrissat B."/>
            <person name="Hilden K.S."/>
            <person name="Hope R."/>
            <person name="Hossain A."/>
            <person name="Karabika E."/>
            <person name="Karaffa L."/>
            <person name="Karanyi Z."/>
            <person name="Krasevec N."/>
            <person name="Kuo A."/>
            <person name="Kusch H."/>
            <person name="LaButti K."/>
            <person name="Lagendijk E.L."/>
            <person name="Lapidus A."/>
            <person name="Levasseur A."/>
            <person name="Lindquist E."/>
            <person name="Lipzen A."/>
            <person name="Logrieco A.F."/>
            <person name="MacCabe A."/>
            <person name="Maekelae M.R."/>
            <person name="Malavazi I."/>
            <person name="Melin P."/>
            <person name="Meyer V."/>
            <person name="Mielnichuk N."/>
            <person name="Miskei M."/>
            <person name="Molnar A.P."/>
            <person name="Mule G."/>
            <person name="Ngan C.Y."/>
            <person name="Orejas M."/>
            <person name="Orosz E."/>
            <person name="Ouedraogo J.P."/>
            <person name="Overkamp K.M."/>
            <person name="Park H.-S."/>
            <person name="Perrone G."/>
            <person name="Piumi F."/>
            <person name="Punt P.J."/>
            <person name="Ram A.F."/>
            <person name="Ramon A."/>
            <person name="Rauscher S."/>
            <person name="Record E."/>
            <person name="Riano-Pachon D.M."/>
            <person name="Robert V."/>
            <person name="Roehrig J."/>
            <person name="Ruller R."/>
            <person name="Salamov A."/>
            <person name="Salih N.S."/>
            <person name="Samson R.A."/>
            <person name="Sandor E."/>
            <person name="Sanguinetti M."/>
            <person name="Schuetze T."/>
            <person name="Sepcic K."/>
            <person name="Shelest E."/>
            <person name="Sherlock G."/>
            <person name="Sophianopoulou V."/>
            <person name="Squina F.M."/>
            <person name="Sun H."/>
            <person name="Susca A."/>
            <person name="Todd R.B."/>
            <person name="Tsang A."/>
            <person name="Unkles S.E."/>
            <person name="van de Wiele N."/>
            <person name="van Rossen-Uffink D."/>
            <person name="Oliveira J.V."/>
            <person name="Vesth T.C."/>
            <person name="Visser J."/>
            <person name="Yu J.-H."/>
            <person name="Zhou M."/>
            <person name="Andersen M.R."/>
            <person name="Archer D.B."/>
            <person name="Baker S.E."/>
            <person name="Benoit I."/>
            <person name="Brakhage A.A."/>
            <person name="Braus G.H."/>
            <person name="Fischer R."/>
            <person name="Frisvad J.C."/>
            <person name="Goldman G.H."/>
            <person name="Houbraken J."/>
            <person name="Oakley B."/>
            <person name="Pocsi I."/>
            <person name="Scazzocchio C."/>
            <person name="Seiboth B."/>
            <person name="vanKuyk P.A."/>
            <person name="Wortman J."/>
            <person name="Dyer P.S."/>
            <person name="Grigoriev I.V."/>
        </authorList>
    </citation>
    <scope>NUCLEOTIDE SEQUENCE [LARGE SCALE GENOMIC DNA]</scope>
    <source>
        <strain evidence="3">CBS 506.65</strain>
    </source>
</reference>
<dbReference type="RefSeq" id="XP_022582797.1">
    <property type="nucleotide sequence ID" value="XM_022729073.1"/>
</dbReference>
<dbReference type="Proteomes" id="UP000184188">
    <property type="component" value="Unassembled WGS sequence"/>
</dbReference>
<feature type="region of interest" description="Disordered" evidence="1">
    <location>
        <begin position="111"/>
        <end position="134"/>
    </location>
</feature>